<dbReference type="SUPFAM" id="SSF55729">
    <property type="entry name" value="Acyl-CoA N-acyltransferases (Nat)"/>
    <property type="match status" value="1"/>
</dbReference>
<evidence type="ECO:0000256" key="1">
    <source>
        <dbReference type="ARBA" id="ARBA00008694"/>
    </source>
</evidence>
<evidence type="ECO:0000313" key="5">
    <source>
        <dbReference type="EMBL" id="TCO79702.1"/>
    </source>
</evidence>
<dbReference type="GO" id="GO:0008080">
    <property type="term" value="F:N-acetyltransferase activity"/>
    <property type="evidence" value="ECO:0007669"/>
    <property type="project" value="TreeGrafter"/>
</dbReference>
<organism evidence="5 6">
    <name type="scientific">Plasticicumulans lactativorans</name>
    <dbReference type="NCBI Taxonomy" id="1133106"/>
    <lineage>
        <taxon>Bacteria</taxon>
        <taxon>Pseudomonadati</taxon>
        <taxon>Pseudomonadota</taxon>
        <taxon>Gammaproteobacteria</taxon>
        <taxon>Candidatus Competibacteraceae</taxon>
        <taxon>Plasticicumulans</taxon>
    </lineage>
</organism>
<dbReference type="CDD" id="cd04301">
    <property type="entry name" value="NAT_SF"/>
    <property type="match status" value="1"/>
</dbReference>
<keyword evidence="5" id="KW-0689">Ribosomal protein</keyword>
<evidence type="ECO:0000259" key="4">
    <source>
        <dbReference type="PROSITE" id="PS51186"/>
    </source>
</evidence>
<dbReference type="RefSeq" id="WP_132544319.1">
    <property type="nucleotide sequence ID" value="NZ_SLWY01000017.1"/>
</dbReference>
<name>A0A4R2L240_9GAMM</name>
<dbReference type="OrthoDB" id="9805924at2"/>
<dbReference type="InterPro" id="IPR000182">
    <property type="entry name" value="GNAT_dom"/>
</dbReference>
<dbReference type="PROSITE" id="PS51186">
    <property type="entry name" value="GNAT"/>
    <property type="match status" value="1"/>
</dbReference>
<dbReference type="InterPro" id="IPR016181">
    <property type="entry name" value="Acyl_CoA_acyltransferase"/>
</dbReference>
<keyword evidence="5" id="KW-0687">Ribonucleoprotein</keyword>
<keyword evidence="6" id="KW-1185">Reference proteome</keyword>
<evidence type="ECO:0000313" key="6">
    <source>
        <dbReference type="Proteomes" id="UP000295765"/>
    </source>
</evidence>
<dbReference type="Proteomes" id="UP000295765">
    <property type="component" value="Unassembled WGS sequence"/>
</dbReference>
<evidence type="ECO:0000256" key="2">
    <source>
        <dbReference type="ARBA" id="ARBA00022679"/>
    </source>
</evidence>
<dbReference type="AlphaFoldDB" id="A0A4R2L240"/>
<sequence>MTMPADLVIRPAVAADVPLILRFIRALADYERLAGEVVATEEGLHATLFGARPVAEVLIAEWRGTPAGFALFFHTYSTFLGRPGLYLEDLFVEPAQRGRGIGRTLLVHLARLALERGCGRLEWSVLDWNEPAIRFYRHLGAQPMNDWTVQRVTGAALAHLAAGG</sequence>
<dbReference type="GO" id="GO:0005840">
    <property type="term" value="C:ribosome"/>
    <property type="evidence" value="ECO:0007669"/>
    <property type="project" value="UniProtKB-KW"/>
</dbReference>
<dbReference type="InterPro" id="IPR051016">
    <property type="entry name" value="Diverse_Substrate_AcTransf"/>
</dbReference>
<comment type="similarity">
    <text evidence="1">Belongs to the acetyltransferase family.</text>
</comment>
<feature type="domain" description="N-acetyltransferase" evidence="4">
    <location>
        <begin position="7"/>
        <end position="163"/>
    </location>
</feature>
<accession>A0A4R2L240</accession>
<dbReference type="EMBL" id="SLWY01000017">
    <property type="protein sequence ID" value="TCO79702.1"/>
    <property type="molecule type" value="Genomic_DNA"/>
</dbReference>
<evidence type="ECO:0000256" key="3">
    <source>
        <dbReference type="ARBA" id="ARBA00023315"/>
    </source>
</evidence>
<comment type="caution">
    <text evidence="5">The sequence shown here is derived from an EMBL/GenBank/DDBJ whole genome shotgun (WGS) entry which is preliminary data.</text>
</comment>
<gene>
    <name evidence="5" type="ORF">EV699_11711</name>
</gene>
<dbReference type="PANTHER" id="PTHR10545">
    <property type="entry name" value="DIAMINE N-ACETYLTRANSFERASE"/>
    <property type="match status" value="1"/>
</dbReference>
<keyword evidence="2" id="KW-0808">Transferase</keyword>
<protein>
    <submittedName>
        <fullName evidence="5">Ribosomal protein S18 acetylase RimI-like enzyme</fullName>
    </submittedName>
</protein>
<keyword evidence="3" id="KW-0012">Acyltransferase</keyword>
<dbReference type="Gene3D" id="3.40.630.30">
    <property type="match status" value="1"/>
</dbReference>
<proteinExistence type="inferred from homology"/>
<reference evidence="5 6" key="1">
    <citation type="submission" date="2019-03" db="EMBL/GenBank/DDBJ databases">
        <title>Genomic Encyclopedia of Type Strains, Phase IV (KMG-IV): sequencing the most valuable type-strain genomes for metagenomic binning, comparative biology and taxonomic classification.</title>
        <authorList>
            <person name="Goeker M."/>
        </authorList>
    </citation>
    <scope>NUCLEOTIDE SEQUENCE [LARGE SCALE GENOMIC DNA]</scope>
    <source>
        <strain evidence="5 6">DSM 25287</strain>
    </source>
</reference>
<dbReference type="FunFam" id="3.40.630.30:FF:000064">
    <property type="entry name" value="GNAT family acetyltransferase"/>
    <property type="match status" value="1"/>
</dbReference>
<dbReference type="PANTHER" id="PTHR10545:SF29">
    <property type="entry name" value="GH14572P-RELATED"/>
    <property type="match status" value="1"/>
</dbReference>
<dbReference type="Pfam" id="PF00583">
    <property type="entry name" value="Acetyltransf_1"/>
    <property type="match status" value="1"/>
</dbReference>